<comment type="caution">
    <text evidence="11">The sequence shown here is derived from an EMBL/GenBank/DDBJ whole genome shotgun (WGS) entry which is preliminary data.</text>
</comment>
<comment type="catalytic activity">
    <reaction evidence="7">
        <text>[DNA-directed RNA polymerase] + ATP = phospho-[DNA-directed RNA polymerase] + ADP + H(+)</text>
        <dbReference type="Rhea" id="RHEA:10216"/>
        <dbReference type="Rhea" id="RHEA-COMP:11321"/>
        <dbReference type="Rhea" id="RHEA-COMP:11322"/>
        <dbReference type="ChEBI" id="CHEBI:15378"/>
        <dbReference type="ChEBI" id="CHEBI:30616"/>
        <dbReference type="ChEBI" id="CHEBI:43176"/>
        <dbReference type="ChEBI" id="CHEBI:68546"/>
        <dbReference type="ChEBI" id="CHEBI:456216"/>
        <dbReference type="EC" id="2.7.11.23"/>
    </reaction>
</comment>
<evidence type="ECO:0000256" key="9">
    <source>
        <dbReference type="SAM" id="MobiDB-lite"/>
    </source>
</evidence>
<evidence type="ECO:0000256" key="4">
    <source>
        <dbReference type="ARBA" id="ARBA00022741"/>
    </source>
</evidence>
<dbReference type="EMBL" id="JBBWWR010000018">
    <property type="protein sequence ID" value="KAK8944069.1"/>
    <property type="molecule type" value="Genomic_DNA"/>
</dbReference>
<dbReference type="SMART" id="SM00220">
    <property type="entry name" value="S_TKc"/>
    <property type="match status" value="1"/>
</dbReference>
<dbReference type="EC" id="2.7.11.23" evidence="2"/>
<dbReference type="PANTHER" id="PTHR24056">
    <property type="entry name" value="CELL DIVISION PROTEIN KINASE"/>
    <property type="match status" value="1"/>
</dbReference>
<dbReference type="InterPro" id="IPR008271">
    <property type="entry name" value="Ser/Thr_kinase_AS"/>
</dbReference>
<proteinExistence type="inferred from homology"/>
<keyword evidence="6 8" id="KW-0067">ATP-binding</keyword>
<gene>
    <name evidence="11" type="ORF">KSP40_PGU010071</name>
</gene>
<dbReference type="Gene3D" id="1.10.510.10">
    <property type="entry name" value="Transferase(Phosphotransferase) domain 1"/>
    <property type="match status" value="1"/>
</dbReference>
<keyword evidence="4 8" id="KW-0547">Nucleotide-binding</keyword>
<dbReference type="PANTHER" id="PTHR24056:SF228">
    <property type="entry name" value="PROTEIN IMPAIRED IN BABA-INDUCED STERILITY 1"/>
    <property type="match status" value="1"/>
</dbReference>
<dbReference type="Proteomes" id="UP001412067">
    <property type="component" value="Unassembled WGS sequence"/>
</dbReference>
<feature type="compositionally biased region" description="Low complexity" evidence="9">
    <location>
        <begin position="440"/>
        <end position="449"/>
    </location>
</feature>
<organism evidence="11 12">
    <name type="scientific">Platanthera guangdongensis</name>
    <dbReference type="NCBI Taxonomy" id="2320717"/>
    <lineage>
        <taxon>Eukaryota</taxon>
        <taxon>Viridiplantae</taxon>
        <taxon>Streptophyta</taxon>
        <taxon>Embryophyta</taxon>
        <taxon>Tracheophyta</taxon>
        <taxon>Spermatophyta</taxon>
        <taxon>Magnoliopsida</taxon>
        <taxon>Liliopsida</taxon>
        <taxon>Asparagales</taxon>
        <taxon>Orchidaceae</taxon>
        <taxon>Orchidoideae</taxon>
        <taxon>Orchideae</taxon>
        <taxon>Orchidinae</taxon>
        <taxon>Platanthera</taxon>
    </lineage>
</organism>
<evidence type="ECO:0000259" key="10">
    <source>
        <dbReference type="PROSITE" id="PS50011"/>
    </source>
</evidence>
<dbReference type="InterPro" id="IPR050108">
    <property type="entry name" value="CDK"/>
</dbReference>
<feature type="region of interest" description="Disordered" evidence="9">
    <location>
        <begin position="534"/>
        <end position="574"/>
    </location>
</feature>
<dbReference type="Pfam" id="PF00069">
    <property type="entry name" value="Pkinase"/>
    <property type="match status" value="1"/>
</dbReference>
<dbReference type="PROSITE" id="PS50011">
    <property type="entry name" value="PROTEIN_KINASE_DOM"/>
    <property type="match status" value="1"/>
</dbReference>
<evidence type="ECO:0000256" key="3">
    <source>
        <dbReference type="ARBA" id="ARBA00022679"/>
    </source>
</evidence>
<dbReference type="InterPro" id="IPR000719">
    <property type="entry name" value="Prot_kinase_dom"/>
</dbReference>
<dbReference type="InterPro" id="IPR017441">
    <property type="entry name" value="Protein_kinase_ATP_BS"/>
</dbReference>
<evidence type="ECO:0000256" key="6">
    <source>
        <dbReference type="ARBA" id="ARBA00022840"/>
    </source>
</evidence>
<dbReference type="PROSITE" id="PS00107">
    <property type="entry name" value="PROTEIN_KINASE_ATP"/>
    <property type="match status" value="1"/>
</dbReference>
<keyword evidence="5 11" id="KW-0418">Kinase</keyword>
<feature type="binding site" evidence="8">
    <location>
        <position position="133"/>
    </location>
    <ligand>
        <name>ATP</name>
        <dbReference type="ChEBI" id="CHEBI:30616"/>
    </ligand>
</feature>
<accession>A0ABR2LLS2</accession>
<dbReference type="GO" id="GO:0016301">
    <property type="term" value="F:kinase activity"/>
    <property type="evidence" value="ECO:0007669"/>
    <property type="project" value="UniProtKB-KW"/>
</dbReference>
<keyword evidence="3" id="KW-0808">Transferase</keyword>
<comment type="similarity">
    <text evidence="1">Belongs to the protein kinase superfamily. CMGC Ser/Thr protein kinase family. CDC2/CDKX subfamily.</text>
</comment>
<evidence type="ECO:0000256" key="8">
    <source>
        <dbReference type="PROSITE-ProRule" id="PRU10141"/>
    </source>
</evidence>
<evidence type="ECO:0000256" key="1">
    <source>
        <dbReference type="ARBA" id="ARBA00006485"/>
    </source>
</evidence>
<evidence type="ECO:0000313" key="12">
    <source>
        <dbReference type="Proteomes" id="UP001412067"/>
    </source>
</evidence>
<sequence>MGCVISKKTAPVTPVVDPSEVSGSLCGSGGILNPELWNRIEVDRSESGESGKISSNGADSQSFQLGNFQKQIEGDQVAAGWPSWLCAVAREAIQGWIPLKAESFEKLEKIGQGTYSSVFKARDLQTGNFVALKKVRFDNFEPRSVRFMAREILILRRLNHPNIMKLEGLITSRSSCNIYLVFEYMDHDLAGLSSSPDITFNESQVKGYMHQLLSGLEHCHSHGVLHRDIKCANLLINNDGVLKIGDFGLSKIFNPAHRQQLTSRVITLWYRPPELLLGATHYEPFVDLWSVGCVLGEVFLKKPIFQGRTEVEQIDKIFKLCGSPPDEYWKKSRLPHEKPFKPQQAYQSCLQDTFRFLPQSTYKLLETFLSIEPHKRGTAAAALSSEYFRTQPYACEPSSMPKYSPKKEIDIKCRALLRMKANGTTRPPVVARRHSRSKSSQRSSLSSKLSGTEESWLKVENMQRNVGKQNLARVNDEAGLFIDMQHKASIRVGNGDLRIRHTSRVVNHFSAPIQFDASSGFKWANKSREEQTAIRPLGKPSSKDSPPGMLYPSNLLRSKNSFHPHGHGKGDGLGIHPRSTFDKFCVAEKTLMVHQWVQLGHPVPYAFQSHDSIDMPCDFV</sequence>
<evidence type="ECO:0000256" key="5">
    <source>
        <dbReference type="ARBA" id="ARBA00022777"/>
    </source>
</evidence>
<feature type="domain" description="Protein kinase" evidence="10">
    <location>
        <begin position="104"/>
        <end position="388"/>
    </location>
</feature>
<protein>
    <recommendedName>
        <fullName evidence="2">[RNA-polymerase]-subunit kinase</fullName>
        <ecNumber evidence="2">2.7.11.23</ecNumber>
    </recommendedName>
</protein>
<dbReference type="CDD" id="cd07840">
    <property type="entry name" value="STKc_CDK9_like"/>
    <property type="match status" value="1"/>
</dbReference>
<evidence type="ECO:0000256" key="7">
    <source>
        <dbReference type="ARBA" id="ARBA00049280"/>
    </source>
</evidence>
<reference evidence="11 12" key="1">
    <citation type="journal article" date="2022" name="Nat. Plants">
        <title>Genomes of leafy and leafless Platanthera orchids illuminate the evolution of mycoheterotrophy.</title>
        <authorList>
            <person name="Li M.H."/>
            <person name="Liu K.W."/>
            <person name="Li Z."/>
            <person name="Lu H.C."/>
            <person name="Ye Q.L."/>
            <person name="Zhang D."/>
            <person name="Wang J.Y."/>
            <person name="Li Y.F."/>
            <person name="Zhong Z.M."/>
            <person name="Liu X."/>
            <person name="Yu X."/>
            <person name="Liu D.K."/>
            <person name="Tu X.D."/>
            <person name="Liu B."/>
            <person name="Hao Y."/>
            <person name="Liao X.Y."/>
            <person name="Jiang Y.T."/>
            <person name="Sun W.H."/>
            <person name="Chen J."/>
            <person name="Chen Y.Q."/>
            <person name="Ai Y."/>
            <person name="Zhai J.W."/>
            <person name="Wu S.S."/>
            <person name="Zhou Z."/>
            <person name="Hsiao Y.Y."/>
            <person name="Wu W.L."/>
            <person name="Chen Y.Y."/>
            <person name="Lin Y.F."/>
            <person name="Hsu J.L."/>
            <person name="Li C.Y."/>
            <person name="Wang Z.W."/>
            <person name="Zhao X."/>
            <person name="Zhong W.Y."/>
            <person name="Ma X.K."/>
            <person name="Ma L."/>
            <person name="Huang J."/>
            <person name="Chen G.Z."/>
            <person name="Huang M.Z."/>
            <person name="Huang L."/>
            <person name="Peng D.H."/>
            <person name="Luo Y.B."/>
            <person name="Zou S.Q."/>
            <person name="Chen S.P."/>
            <person name="Lan S."/>
            <person name="Tsai W.C."/>
            <person name="Van de Peer Y."/>
            <person name="Liu Z.J."/>
        </authorList>
    </citation>
    <scope>NUCLEOTIDE SEQUENCE [LARGE SCALE GENOMIC DNA]</scope>
    <source>
        <strain evidence="11">Lor288</strain>
    </source>
</reference>
<dbReference type="Gene3D" id="3.30.200.20">
    <property type="entry name" value="Phosphorylase Kinase, domain 1"/>
    <property type="match status" value="1"/>
</dbReference>
<feature type="region of interest" description="Disordered" evidence="9">
    <location>
        <begin position="423"/>
        <end position="449"/>
    </location>
</feature>
<dbReference type="InterPro" id="IPR011009">
    <property type="entry name" value="Kinase-like_dom_sf"/>
</dbReference>
<name>A0ABR2LLS2_9ASPA</name>
<evidence type="ECO:0000256" key="2">
    <source>
        <dbReference type="ARBA" id="ARBA00012409"/>
    </source>
</evidence>
<keyword evidence="12" id="KW-1185">Reference proteome</keyword>
<evidence type="ECO:0000313" key="11">
    <source>
        <dbReference type="EMBL" id="KAK8944069.1"/>
    </source>
</evidence>
<dbReference type="SUPFAM" id="SSF56112">
    <property type="entry name" value="Protein kinase-like (PK-like)"/>
    <property type="match status" value="1"/>
</dbReference>
<dbReference type="PROSITE" id="PS00108">
    <property type="entry name" value="PROTEIN_KINASE_ST"/>
    <property type="match status" value="1"/>
</dbReference>